<comment type="caution">
    <text evidence="1">The sequence shown here is derived from an EMBL/GenBank/DDBJ whole genome shotgun (WGS) entry which is preliminary data.</text>
</comment>
<protein>
    <submittedName>
        <fullName evidence="1">Uncharacterized protein</fullName>
    </submittedName>
</protein>
<proteinExistence type="predicted"/>
<gene>
    <name evidence="1" type="ORF">C1I92_19755</name>
</gene>
<evidence type="ECO:0000313" key="2">
    <source>
        <dbReference type="Proteomes" id="UP000248764"/>
    </source>
</evidence>
<dbReference type="RefSeq" id="WP_111256363.1">
    <property type="nucleotide sequence ID" value="NZ_POTW01000051.1"/>
</dbReference>
<accession>A0A2W2C1D8</accession>
<organism evidence="1 2">
    <name type="scientific">Jiangella anatolica</name>
    <dbReference type="NCBI Taxonomy" id="2670374"/>
    <lineage>
        <taxon>Bacteria</taxon>
        <taxon>Bacillati</taxon>
        <taxon>Actinomycetota</taxon>
        <taxon>Actinomycetes</taxon>
        <taxon>Jiangellales</taxon>
        <taxon>Jiangellaceae</taxon>
        <taxon>Jiangella</taxon>
    </lineage>
</organism>
<dbReference type="Pfam" id="PF15428">
    <property type="entry name" value="Imm26"/>
    <property type="match status" value="1"/>
</dbReference>
<sequence>MVGDVFTIPLDDDRVGLGQVVGTYRVAALYLAVFDRSLPRDVAPAVAIGSAHGPLLFLALSFDAKIYAGHWTVIGRAPVDDSIELPAYKEMVAVPPAYEVVDARGVRRRPATDVEAASLPNRAIVAPVRVEKALRAHVGLEPWHEAYAELRPDPLTSERRIFG</sequence>
<evidence type="ECO:0000313" key="1">
    <source>
        <dbReference type="EMBL" id="PZF81777.1"/>
    </source>
</evidence>
<name>A0A2W2C1D8_9ACTN</name>
<reference evidence="1 2" key="1">
    <citation type="submission" date="2018-01" db="EMBL/GenBank/DDBJ databases">
        <title>Draft genome sequence of Jiangella sp. GTF31.</title>
        <authorList>
            <person name="Sahin N."/>
            <person name="Ay H."/>
            <person name="Saygin H."/>
        </authorList>
    </citation>
    <scope>NUCLEOTIDE SEQUENCE [LARGE SCALE GENOMIC DNA]</scope>
    <source>
        <strain evidence="1 2">GTF31</strain>
    </source>
</reference>
<dbReference type="EMBL" id="POTW01000051">
    <property type="protein sequence ID" value="PZF81777.1"/>
    <property type="molecule type" value="Genomic_DNA"/>
</dbReference>
<dbReference type="AlphaFoldDB" id="A0A2W2C1D8"/>
<keyword evidence="2" id="KW-1185">Reference proteome</keyword>
<dbReference type="InterPro" id="IPR029278">
    <property type="entry name" value="Imm26"/>
</dbReference>
<dbReference type="Proteomes" id="UP000248764">
    <property type="component" value="Unassembled WGS sequence"/>
</dbReference>